<feature type="compositionally biased region" description="Polar residues" evidence="1">
    <location>
        <begin position="81"/>
        <end position="90"/>
    </location>
</feature>
<dbReference type="AlphaFoldDB" id="Q0Q0H1"/>
<feature type="non-terminal residue" evidence="2">
    <location>
        <position position="1"/>
    </location>
</feature>
<protein>
    <submittedName>
        <fullName evidence="2">Uncharacterized protein</fullName>
    </submittedName>
</protein>
<feature type="compositionally biased region" description="Basic residues" evidence="1">
    <location>
        <begin position="116"/>
        <end position="133"/>
    </location>
</feature>
<evidence type="ECO:0000256" key="1">
    <source>
        <dbReference type="SAM" id="MobiDB-lite"/>
    </source>
</evidence>
<dbReference type="EMBL" id="DQ666081">
    <property type="protein sequence ID" value="ABG74902.1"/>
    <property type="molecule type" value="mRNA"/>
</dbReference>
<proteinExistence type="evidence at transcript level"/>
<evidence type="ECO:0000313" key="2">
    <source>
        <dbReference type="EMBL" id="ABG74902.1"/>
    </source>
</evidence>
<name>Q0Q0H1_ARTSF</name>
<feature type="region of interest" description="Disordered" evidence="1">
    <location>
        <begin position="80"/>
        <end position="133"/>
    </location>
</feature>
<organism evidence="2">
    <name type="scientific">Artemia franciscana</name>
    <name type="common">Brine shrimp</name>
    <name type="synonym">Artemia sanfranciscana</name>
    <dbReference type="NCBI Taxonomy" id="6661"/>
    <lineage>
        <taxon>Eukaryota</taxon>
        <taxon>Metazoa</taxon>
        <taxon>Ecdysozoa</taxon>
        <taxon>Arthropoda</taxon>
        <taxon>Crustacea</taxon>
        <taxon>Branchiopoda</taxon>
        <taxon>Anostraca</taxon>
        <taxon>Artemiidae</taxon>
        <taxon>Artemia</taxon>
    </lineage>
</organism>
<reference evidence="2" key="1">
    <citation type="submission" date="2006-05" db="EMBL/GenBank/DDBJ databases">
        <authorList>
            <person name="Brenner M."/>
            <person name="Brick J."/>
            <person name="Vershon A.K."/>
            <person name="Nemeroff M.E."/>
        </authorList>
    </citation>
    <scope>NUCLEOTIDE SEQUENCE</scope>
</reference>
<accession>Q0Q0H1</accession>
<sequence length="148" mass="16552">EKHCIAPSGWNVKWDSSIKKYVYQNEKTGEIEYSKSGLVEQKSSESSSAVPQLVSEAEPSFVAPSPVLADSNLEVEPICEDQSTSSNSTKRLMPPESNIAETSPPKKIQKSNLKSTVKKVKTKESKSKKKHPVLKMVSKWQEIQEQFK</sequence>